<reference evidence="2 3" key="1">
    <citation type="submission" date="2017-11" db="EMBL/GenBank/DDBJ databases">
        <title>Rhodohalobacter 15182 sp. nov., isolated from a salt lake.</title>
        <authorList>
            <person name="Han S."/>
        </authorList>
    </citation>
    <scope>NUCLEOTIDE SEQUENCE [LARGE SCALE GENOMIC DNA]</scope>
    <source>
        <strain evidence="2 3">15182</strain>
    </source>
</reference>
<keyword evidence="3" id="KW-1185">Reference proteome</keyword>
<organism evidence="2 3">
    <name type="scientific">Rhodohalobacter barkolensis</name>
    <dbReference type="NCBI Taxonomy" id="2053187"/>
    <lineage>
        <taxon>Bacteria</taxon>
        <taxon>Pseudomonadati</taxon>
        <taxon>Balneolota</taxon>
        <taxon>Balneolia</taxon>
        <taxon>Balneolales</taxon>
        <taxon>Balneolaceae</taxon>
        <taxon>Rhodohalobacter</taxon>
    </lineage>
</organism>
<evidence type="ECO:0000313" key="3">
    <source>
        <dbReference type="Proteomes" id="UP000233398"/>
    </source>
</evidence>
<dbReference type="Gene3D" id="3.30.1330.40">
    <property type="entry name" value="RutC-like"/>
    <property type="match status" value="1"/>
</dbReference>
<dbReference type="EMBL" id="PISP01000001">
    <property type="protein sequence ID" value="PKD44105.1"/>
    <property type="molecule type" value="Genomic_DNA"/>
</dbReference>
<name>A0A2N0VIS4_9BACT</name>
<protein>
    <submittedName>
        <fullName evidence="2">Reactive intermediate/imine deaminase</fullName>
    </submittedName>
</protein>
<sequence>MNHKIVSTSNAPAAIGPYSQATIYNNVVYCSGQIALDPSTNEIIEGGVKEQTDRVMKNLSAVLAEAGSGVDKVLRCTIFLDDMNDFPLVNEVYGSYFKGNLPARETVAVETLPKKVLVEISCIAYI</sequence>
<comment type="caution">
    <text evidence="2">The sequence shown here is derived from an EMBL/GenBank/DDBJ whole genome shotgun (WGS) entry which is preliminary data.</text>
</comment>
<gene>
    <name evidence="2" type="ORF">CWD77_01130</name>
</gene>
<dbReference type="InterPro" id="IPR006056">
    <property type="entry name" value="RidA"/>
</dbReference>
<evidence type="ECO:0000256" key="1">
    <source>
        <dbReference type="ARBA" id="ARBA00010552"/>
    </source>
</evidence>
<comment type="similarity">
    <text evidence="1">Belongs to the RutC family.</text>
</comment>
<dbReference type="InterPro" id="IPR035959">
    <property type="entry name" value="RutC-like_sf"/>
</dbReference>
<dbReference type="GO" id="GO:0019239">
    <property type="term" value="F:deaminase activity"/>
    <property type="evidence" value="ECO:0007669"/>
    <property type="project" value="TreeGrafter"/>
</dbReference>
<dbReference type="InterPro" id="IPR006175">
    <property type="entry name" value="YjgF/YER057c/UK114"/>
</dbReference>
<dbReference type="Pfam" id="PF01042">
    <property type="entry name" value="Ribonuc_L-PSP"/>
    <property type="match status" value="1"/>
</dbReference>
<dbReference type="NCBIfam" id="TIGR00004">
    <property type="entry name" value="Rid family detoxifying hydrolase"/>
    <property type="match status" value="1"/>
</dbReference>
<proteinExistence type="inferred from homology"/>
<dbReference type="Proteomes" id="UP000233398">
    <property type="component" value="Unassembled WGS sequence"/>
</dbReference>
<dbReference type="CDD" id="cd00448">
    <property type="entry name" value="YjgF_YER057c_UK114_family"/>
    <property type="match status" value="1"/>
</dbReference>
<dbReference type="OrthoDB" id="9803101at2"/>
<dbReference type="RefSeq" id="WP_101071394.1">
    <property type="nucleotide sequence ID" value="NZ_PISP01000001.1"/>
</dbReference>
<dbReference type="PANTHER" id="PTHR11803:SF58">
    <property type="entry name" value="PROTEIN HMF1-RELATED"/>
    <property type="match status" value="1"/>
</dbReference>
<dbReference type="PANTHER" id="PTHR11803">
    <property type="entry name" value="2-IMINOBUTANOATE/2-IMINOPROPANOATE DEAMINASE RIDA"/>
    <property type="match status" value="1"/>
</dbReference>
<dbReference type="FunFam" id="3.30.1330.40:FF:000001">
    <property type="entry name" value="L-PSP family endoribonuclease"/>
    <property type="match status" value="1"/>
</dbReference>
<accession>A0A2N0VIS4</accession>
<evidence type="ECO:0000313" key="2">
    <source>
        <dbReference type="EMBL" id="PKD44105.1"/>
    </source>
</evidence>
<dbReference type="AlphaFoldDB" id="A0A2N0VIS4"/>
<dbReference type="SUPFAM" id="SSF55298">
    <property type="entry name" value="YjgF-like"/>
    <property type="match status" value="1"/>
</dbReference>
<dbReference type="GO" id="GO:0005829">
    <property type="term" value="C:cytosol"/>
    <property type="evidence" value="ECO:0007669"/>
    <property type="project" value="TreeGrafter"/>
</dbReference>